<dbReference type="Pfam" id="PF00933">
    <property type="entry name" value="Glyco_hydro_3"/>
    <property type="match status" value="1"/>
</dbReference>
<feature type="region of interest" description="Disordered" evidence="6">
    <location>
        <begin position="36"/>
        <end position="85"/>
    </location>
</feature>
<dbReference type="InterPro" id="IPR001764">
    <property type="entry name" value="Glyco_hydro_3_N"/>
</dbReference>
<dbReference type="InterPro" id="IPR036962">
    <property type="entry name" value="Glyco_hydro_3_N_sf"/>
</dbReference>
<organism evidence="8 9">
    <name type="scientific">Streptomyces silvisoli</name>
    <dbReference type="NCBI Taxonomy" id="3034235"/>
    <lineage>
        <taxon>Bacteria</taxon>
        <taxon>Bacillati</taxon>
        <taxon>Actinomycetota</taxon>
        <taxon>Actinomycetes</taxon>
        <taxon>Kitasatosporales</taxon>
        <taxon>Streptomycetaceae</taxon>
        <taxon>Streptomyces</taxon>
    </lineage>
</organism>
<comment type="similarity">
    <text evidence="2">Belongs to the glycosyl hydrolase 3 family.</text>
</comment>
<feature type="domain" description="Glycoside hydrolase family 3 N-terminal" evidence="7">
    <location>
        <begin position="103"/>
        <end position="427"/>
    </location>
</feature>
<reference evidence="8 9" key="1">
    <citation type="submission" date="2023-03" db="EMBL/GenBank/DDBJ databases">
        <title>Draft genome sequence of Streptomyces sp. RB6PN23 isolated from peat swamp forest in Thailand.</title>
        <authorList>
            <person name="Klaysubun C."/>
            <person name="Duangmal K."/>
        </authorList>
    </citation>
    <scope>NUCLEOTIDE SEQUENCE [LARGE SCALE GENOMIC DNA]</scope>
    <source>
        <strain evidence="8 9">RB6PN23</strain>
    </source>
</reference>
<dbReference type="Proteomes" id="UP001216579">
    <property type="component" value="Unassembled WGS sequence"/>
</dbReference>
<feature type="compositionally biased region" description="Polar residues" evidence="6">
    <location>
        <begin position="46"/>
        <end position="66"/>
    </location>
</feature>
<gene>
    <name evidence="8" type="ORF">P3G67_16380</name>
</gene>
<dbReference type="EC" id="3.2.1.52" evidence="3"/>
<evidence type="ECO:0000259" key="7">
    <source>
        <dbReference type="Pfam" id="PF00933"/>
    </source>
</evidence>
<evidence type="ECO:0000313" key="8">
    <source>
        <dbReference type="EMBL" id="MDF3290791.1"/>
    </source>
</evidence>
<keyword evidence="5" id="KW-0326">Glycosidase</keyword>
<proteinExistence type="inferred from homology"/>
<protein>
    <recommendedName>
        <fullName evidence="3">beta-N-acetylhexosaminidase</fullName>
        <ecNumber evidence="3">3.2.1.52</ecNumber>
    </recommendedName>
</protein>
<name>A0ABT5ZLU7_9ACTN</name>
<evidence type="ECO:0000256" key="1">
    <source>
        <dbReference type="ARBA" id="ARBA00001231"/>
    </source>
</evidence>
<dbReference type="PROSITE" id="PS00775">
    <property type="entry name" value="GLYCOSYL_HYDROL_F3"/>
    <property type="match status" value="1"/>
</dbReference>
<dbReference type="GO" id="GO:0016787">
    <property type="term" value="F:hydrolase activity"/>
    <property type="evidence" value="ECO:0007669"/>
    <property type="project" value="UniProtKB-KW"/>
</dbReference>
<dbReference type="InterPro" id="IPR050226">
    <property type="entry name" value="NagZ_Beta-hexosaminidase"/>
</dbReference>
<evidence type="ECO:0000256" key="2">
    <source>
        <dbReference type="ARBA" id="ARBA00005336"/>
    </source>
</evidence>
<dbReference type="InterPro" id="IPR019800">
    <property type="entry name" value="Glyco_hydro_3_AS"/>
</dbReference>
<evidence type="ECO:0000256" key="4">
    <source>
        <dbReference type="ARBA" id="ARBA00022801"/>
    </source>
</evidence>
<dbReference type="Gene3D" id="3.20.20.300">
    <property type="entry name" value="Glycoside hydrolase, family 3, N-terminal domain"/>
    <property type="match status" value="1"/>
</dbReference>
<evidence type="ECO:0000256" key="3">
    <source>
        <dbReference type="ARBA" id="ARBA00012663"/>
    </source>
</evidence>
<keyword evidence="4 8" id="KW-0378">Hydrolase</keyword>
<evidence type="ECO:0000256" key="5">
    <source>
        <dbReference type="ARBA" id="ARBA00023295"/>
    </source>
</evidence>
<dbReference type="PANTHER" id="PTHR30480:SF13">
    <property type="entry name" value="BETA-HEXOSAMINIDASE"/>
    <property type="match status" value="1"/>
</dbReference>
<dbReference type="SUPFAM" id="SSF51445">
    <property type="entry name" value="(Trans)glycosidases"/>
    <property type="match status" value="1"/>
</dbReference>
<evidence type="ECO:0000256" key="6">
    <source>
        <dbReference type="SAM" id="MobiDB-lite"/>
    </source>
</evidence>
<comment type="caution">
    <text evidence="8">The sequence shown here is derived from an EMBL/GenBank/DDBJ whole genome shotgun (WGS) entry which is preliminary data.</text>
</comment>
<keyword evidence="9" id="KW-1185">Reference proteome</keyword>
<dbReference type="PANTHER" id="PTHR30480">
    <property type="entry name" value="BETA-HEXOSAMINIDASE-RELATED"/>
    <property type="match status" value="1"/>
</dbReference>
<accession>A0ABT5ZLU7</accession>
<dbReference type="InterPro" id="IPR017853">
    <property type="entry name" value="GH"/>
</dbReference>
<evidence type="ECO:0000313" key="9">
    <source>
        <dbReference type="Proteomes" id="UP001216579"/>
    </source>
</evidence>
<sequence length="438" mass="44760">MPVPCTPSPSRPRRPRAAAVLLLGVVLPLTACGGRATHTVPRAPSTPGSPTTSGALGSSPANTPGVTQLPHASSPPLTAASTEQTAQTAGCVDRVMSQMSAAQRVGQLLMSAVSTSGITSAESAALRAHDVGSVILMGHSNGGAQKIQSITGQLQSMAPAIGGTNVQLFTAADQEGGKVQILTGPGFSTMPSAVVQGQWPPSQLQSQAAVWGRQLRAAGVNLDLAPSVDVVPASIGTQNAPIGALSREYGDNPTTVSRQSGAFIRGLSQAGVDATIKHFPGLGQVRGNTDFTANVTDGLTARNSPNLETFRNGIRAGARFTMISSAIYTLIDPHNQAAFSSVVIRDMLRGDLGFNGVVISDDLGHAAAVRAVPVGDRALRFLAAGGNMILTVDSSTVGPMANAILSRLGSDAALRANVDDSVRRVLTAKMESGLLRCG</sequence>
<dbReference type="RefSeq" id="WP_276094159.1">
    <property type="nucleotide sequence ID" value="NZ_JARJBC010000009.1"/>
</dbReference>
<dbReference type="EMBL" id="JARJBC010000009">
    <property type="protein sequence ID" value="MDF3290791.1"/>
    <property type="molecule type" value="Genomic_DNA"/>
</dbReference>
<comment type="catalytic activity">
    <reaction evidence="1">
        <text>Hydrolysis of terminal non-reducing N-acetyl-D-hexosamine residues in N-acetyl-beta-D-hexosaminides.</text>
        <dbReference type="EC" id="3.2.1.52"/>
    </reaction>
</comment>